<sequence>MFGEDVVSQGGKIVRLQRSAWVSDSWSMGAGTYPRVGSNPAMWDIFSEPMCPGVYFAGEHTSFVNHGTVHGAYLSGLRAASQVMEDLCEQKRLEEVERERQRKQAKEAKQNEGSSTDKKAGNSMGKEDSKDEL</sequence>
<evidence type="ECO:0000313" key="3">
    <source>
        <dbReference type="EMBL" id="GFR77894.1"/>
    </source>
</evidence>
<feature type="domain" description="Amine oxidase" evidence="2">
    <location>
        <begin position="13"/>
        <end position="84"/>
    </location>
</feature>
<dbReference type="Gene3D" id="3.90.660.10">
    <property type="match status" value="1"/>
</dbReference>
<keyword evidence="4" id="KW-1185">Reference proteome</keyword>
<evidence type="ECO:0000259" key="2">
    <source>
        <dbReference type="Pfam" id="PF01593"/>
    </source>
</evidence>
<dbReference type="GO" id="GO:0016491">
    <property type="term" value="F:oxidoreductase activity"/>
    <property type="evidence" value="ECO:0007669"/>
    <property type="project" value="InterPro"/>
</dbReference>
<reference evidence="3 4" key="1">
    <citation type="journal article" date="2021" name="Elife">
        <title>Chloroplast acquisition without the gene transfer in kleptoplastic sea slugs, Plakobranchus ocellatus.</title>
        <authorList>
            <person name="Maeda T."/>
            <person name="Takahashi S."/>
            <person name="Yoshida T."/>
            <person name="Shimamura S."/>
            <person name="Takaki Y."/>
            <person name="Nagai Y."/>
            <person name="Toyoda A."/>
            <person name="Suzuki Y."/>
            <person name="Arimoto A."/>
            <person name="Ishii H."/>
            <person name="Satoh N."/>
            <person name="Nishiyama T."/>
            <person name="Hasebe M."/>
            <person name="Maruyama T."/>
            <person name="Minagawa J."/>
            <person name="Obokata J."/>
            <person name="Shigenobu S."/>
        </authorList>
    </citation>
    <scope>NUCLEOTIDE SEQUENCE [LARGE SCALE GENOMIC DNA]</scope>
</reference>
<dbReference type="InterPro" id="IPR002937">
    <property type="entry name" value="Amino_oxidase"/>
</dbReference>
<evidence type="ECO:0000256" key="1">
    <source>
        <dbReference type="SAM" id="MobiDB-lite"/>
    </source>
</evidence>
<accession>A0AAV4FXA3</accession>
<dbReference type="EMBL" id="BMAT01001001">
    <property type="protein sequence ID" value="GFR77894.1"/>
    <property type="molecule type" value="Genomic_DNA"/>
</dbReference>
<organism evidence="3 4">
    <name type="scientific">Elysia marginata</name>
    <dbReference type="NCBI Taxonomy" id="1093978"/>
    <lineage>
        <taxon>Eukaryota</taxon>
        <taxon>Metazoa</taxon>
        <taxon>Spiralia</taxon>
        <taxon>Lophotrochozoa</taxon>
        <taxon>Mollusca</taxon>
        <taxon>Gastropoda</taxon>
        <taxon>Heterobranchia</taxon>
        <taxon>Euthyneura</taxon>
        <taxon>Panpulmonata</taxon>
        <taxon>Sacoglossa</taxon>
        <taxon>Placobranchoidea</taxon>
        <taxon>Plakobranchidae</taxon>
        <taxon>Elysia</taxon>
    </lineage>
</organism>
<proteinExistence type="predicted"/>
<dbReference type="SUPFAM" id="SSF51905">
    <property type="entry name" value="FAD/NAD(P)-binding domain"/>
    <property type="match status" value="1"/>
</dbReference>
<evidence type="ECO:0000313" key="4">
    <source>
        <dbReference type="Proteomes" id="UP000762676"/>
    </source>
</evidence>
<dbReference type="Gene3D" id="3.50.50.60">
    <property type="entry name" value="FAD/NAD(P)-binding domain"/>
    <property type="match status" value="1"/>
</dbReference>
<dbReference type="InterPro" id="IPR036188">
    <property type="entry name" value="FAD/NAD-bd_sf"/>
</dbReference>
<dbReference type="PANTHER" id="PTHR10742">
    <property type="entry name" value="FLAVIN MONOAMINE OXIDASE"/>
    <property type="match status" value="1"/>
</dbReference>
<comment type="caution">
    <text evidence="3">The sequence shown here is derived from an EMBL/GenBank/DDBJ whole genome shotgun (WGS) entry which is preliminary data.</text>
</comment>
<dbReference type="PANTHER" id="PTHR10742:SF410">
    <property type="entry name" value="LYSINE-SPECIFIC HISTONE DEMETHYLASE 2"/>
    <property type="match status" value="1"/>
</dbReference>
<dbReference type="Pfam" id="PF01593">
    <property type="entry name" value="Amino_oxidase"/>
    <property type="match status" value="1"/>
</dbReference>
<dbReference type="Proteomes" id="UP000762676">
    <property type="component" value="Unassembled WGS sequence"/>
</dbReference>
<feature type="region of interest" description="Disordered" evidence="1">
    <location>
        <begin position="95"/>
        <end position="133"/>
    </location>
</feature>
<name>A0AAV4FXA3_9GAST</name>
<dbReference type="AlphaFoldDB" id="A0AAV4FXA3"/>
<gene>
    <name evidence="3" type="ORF">ElyMa_000520200</name>
</gene>
<dbReference type="InterPro" id="IPR050281">
    <property type="entry name" value="Flavin_monoamine_oxidase"/>
</dbReference>
<protein>
    <submittedName>
        <fullName evidence="3">Lysine-specific histone demethylase-like protein 2</fullName>
    </submittedName>
</protein>